<comment type="subcellular location">
    <subcellularLocation>
        <location evidence="1">Golgi apparatus</location>
        <location evidence="1">trans-Golgi network membrane</location>
        <topology evidence="1">Multi-pass membrane protein</topology>
    </subcellularLocation>
</comment>
<keyword evidence="5" id="KW-0333">Golgi apparatus</keyword>
<name>A0A2G8JQG4_STIJA</name>
<dbReference type="AlphaFoldDB" id="A0A2G8JQG4"/>
<dbReference type="Pfam" id="PF01529">
    <property type="entry name" value="DHHC"/>
    <property type="match status" value="1"/>
</dbReference>
<dbReference type="PANTHER" id="PTHR22883:SF475">
    <property type="entry name" value="PALMITOYLTRANSFERASE ZDHHC23"/>
    <property type="match status" value="1"/>
</dbReference>
<feature type="transmembrane region" description="Helical" evidence="10">
    <location>
        <begin position="332"/>
        <end position="359"/>
    </location>
</feature>
<feature type="transmembrane region" description="Helical" evidence="10">
    <location>
        <begin position="164"/>
        <end position="181"/>
    </location>
</feature>
<feature type="transmembrane region" description="Helical" evidence="10">
    <location>
        <begin position="133"/>
        <end position="152"/>
    </location>
</feature>
<evidence type="ECO:0000313" key="14">
    <source>
        <dbReference type="Proteomes" id="UP000230750"/>
    </source>
</evidence>
<dbReference type="InterPro" id="IPR039859">
    <property type="entry name" value="PFA4/ZDH16/20/ERF2-like"/>
</dbReference>
<protein>
    <recommendedName>
        <fullName evidence="10">Palmitoyltransferase</fullName>
        <ecNumber evidence="10">2.3.1.225</ecNumber>
    </recommendedName>
</protein>
<evidence type="ECO:0000256" key="9">
    <source>
        <dbReference type="ARBA" id="ARBA00023315"/>
    </source>
</evidence>
<evidence type="ECO:0000256" key="11">
    <source>
        <dbReference type="SAM" id="MobiDB-lite"/>
    </source>
</evidence>
<keyword evidence="14" id="KW-1185">Reference proteome</keyword>
<evidence type="ECO:0000256" key="1">
    <source>
        <dbReference type="ARBA" id="ARBA00004166"/>
    </source>
</evidence>
<sequence length="400" mass="45338">MDDSKDGPLCCCEYINHNGESSHILAICCDCEDLDGACDSLLKGEAIGDETVNLISEDVLDRIRIPNPFGGGAKRIDHILDLTIFPPILCLPLGIYVSALNPVLTLIVCFVVAPLSIYWYYRKVLKHRKRTQFFMSWALTSFASMYTLMVLVIYPEDVISQPEFAAMTLLFVFFHVCFFNTKRGAGSVTYDPPSNGIKSKPKQPSRKRNHVNLDSQLQEPSFCQDHHEAVSITEGDQPHSTENWCQVCQIPRPPRAGHCRICSSCFPRLDHHCVWLDCCIGRENHRSFILCLLVFILGCLWGSLRVIVILFGGDEEEFLPMCLEVYASRTSAIVFVSSLYVLGSGISVTSLLLHQVWLISHNWTFRERRLAKVTNSESRLSELDKGFFKNWQNFLFGNLE</sequence>
<keyword evidence="2 10" id="KW-0808">Transferase</keyword>
<evidence type="ECO:0000256" key="10">
    <source>
        <dbReference type="RuleBase" id="RU079119"/>
    </source>
</evidence>
<feature type="transmembrane region" description="Helical" evidence="10">
    <location>
        <begin position="288"/>
        <end position="312"/>
    </location>
</feature>
<feature type="region of interest" description="Disordered" evidence="11">
    <location>
        <begin position="190"/>
        <end position="209"/>
    </location>
</feature>
<organism evidence="13 14">
    <name type="scientific">Stichopus japonicus</name>
    <name type="common">Sea cucumber</name>
    <dbReference type="NCBI Taxonomy" id="307972"/>
    <lineage>
        <taxon>Eukaryota</taxon>
        <taxon>Metazoa</taxon>
        <taxon>Echinodermata</taxon>
        <taxon>Eleutherozoa</taxon>
        <taxon>Echinozoa</taxon>
        <taxon>Holothuroidea</taxon>
        <taxon>Aspidochirotacea</taxon>
        <taxon>Aspidochirotida</taxon>
        <taxon>Stichopodidae</taxon>
        <taxon>Apostichopus</taxon>
    </lineage>
</organism>
<evidence type="ECO:0000256" key="5">
    <source>
        <dbReference type="ARBA" id="ARBA00023034"/>
    </source>
</evidence>
<comment type="caution">
    <text evidence="13">The sequence shown here is derived from an EMBL/GenBank/DDBJ whole genome shotgun (WGS) entry which is preliminary data.</text>
</comment>
<keyword evidence="8" id="KW-0449">Lipoprotein</keyword>
<proteinExistence type="inferred from homology"/>
<dbReference type="PANTHER" id="PTHR22883">
    <property type="entry name" value="ZINC FINGER DHHC DOMAIN CONTAINING PROTEIN"/>
    <property type="match status" value="1"/>
</dbReference>
<dbReference type="PROSITE" id="PS50216">
    <property type="entry name" value="DHHC"/>
    <property type="match status" value="1"/>
</dbReference>
<dbReference type="EMBL" id="MRZV01001416">
    <property type="protein sequence ID" value="PIK38014.1"/>
    <property type="molecule type" value="Genomic_DNA"/>
</dbReference>
<evidence type="ECO:0000259" key="12">
    <source>
        <dbReference type="Pfam" id="PF01529"/>
    </source>
</evidence>
<comment type="similarity">
    <text evidence="10">Belongs to the DHHC palmitoyltransferase family.</text>
</comment>
<feature type="domain" description="Palmitoyltransferase DHHC" evidence="12">
    <location>
        <begin position="241"/>
        <end position="368"/>
    </location>
</feature>
<dbReference type="GO" id="GO:0019706">
    <property type="term" value="F:protein-cysteine S-palmitoyltransferase activity"/>
    <property type="evidence" value="ECO:0007669"/>
    <property type="project" value="UniProtKB-EC"/>
</dbReference>
<gene>
    <name evidence="13" type="ORF">BSL78_25148</name>
</gene>
<evidence type="ECO:0000256" key="3">
    <source>
        <dbReference type="ARBA" id="ARBA00022692"/>
    </source>
</evidence>
<evidence type="ECO:0000256" key="6">
    <source>
        <dbReference type="ARBA" id="ARBA00023136"/>
    </source>
</evidence>
<keyword evidence="4 10" id="KW-1133">Transmembrane helix</keyword>
<keyword evidence="7" id="KW-0564">Palmitate</keyword>
<evidence type="ECO:0000256" key="4">
    <source>
        <dbReference type="ARBA" id="ARBA00022989"/>
    </source>
</evidence>
<dbReference type="OrthoDB" id="430659at2759"/>
<keyword evidence="6 10" id="KW-0472">Membrane</keyword>
<feature type="compositionally biased region" description="Basic residues" evidence="11">
    <location>
        <begin position="199"/>
        <end position="209"/>
    </location>
</feature>
<comment type="domain">
    <text evidence="10">The DHHC domain is required for palmitoyltransferase activity.</text>
</comment>
<dbReference type="GO" id="GO:0005794">
    <property type="term" value="C:Golgi apparatus"/>
    <property type="evidence" value="ECO:0007669"/>
    <property type="project" value="UniProtKB-SubCell"/>
</dbReference>
<reference evidence="13 14" key="1">
    <citation type="journal article" date="2017" name="PLoS Biol.">
        <title>The sea cucumber genome provides insights into morphological evolution and visceral regeneration.</title>
        <authorList>
            <person name="Zhang X."/>
            <person name="Sun L."/>
            <person name="Yuan J."/>
            <person name="Sun Y."/>
            <person name="Gao Y."/>
            <person name="Zhang L."/>
            <person name="Li S."/>
            <person name="Dai H."/>
            <person name="Hamel J.F."/>
            <person name="Liu C."/>
            <person name="Yu Y."/>
            <person name="Liu S."/>
            <person name="Lin W."/>
            <person name="Guo K."/>
            <person name="Jin S."/>
            <person name="Xu P."/>
            <person name="Storey K.B."/>
            <person name="Huan P."/>
            <person name="Zhang T."/>
            <person name="Zhou Y."/>
            <person name="Zhang J."/>
            <person name="Lin C."/>
            <person name="Li X."/>
            <person name="Xing L."/>
            <person name="Huo D."/>
            <person name="Sun M."/>
            <person name="Wang L."/>
            <person name="Mercier A."/>
            <person name="Li F."/>
            <person name="Yang H."/>
            <person name="Xiang J."/>
        </authorList>
    </citation>
    <scope>NUCLEOTIDE SEQUENCE [LARGE SCALE GENOMIC DNA]</scope>
    <source>
        <strain evidence="13">Shaxun</strain>
        <tissue evidence="13">Muscle</tissue>
    </source>
</reference>
<keyword evidence="9 10" id="KW-0012">Acyltransferase</keyword>
<dbReference type="GO" id="GO:0005783">
    <property type="term" value="C:endoplasmic reticulum"/>
    <property type="evidence" value="ECO:0007669"/>
    <property type="project" value="TreeGrafter"/>
</dbReference>
<evidence type="ECO:0000256" key="7">
    <source>
        <dbReference type="ARBA" id="ARBA00023139"/>
    </source>
</evidence>
<dbReference type="EC" id="2.3.1.225" evidence="10"/>
<feature type="transmembrane region" description="Helical" evidence="10">
    <location>
        <begin position="103"/>
        <end position="121"/>
    </location>
</feature>
<dbReference type="STRING" id="307972.A0A2G8JQG4"/>
<dbReference type="GO" id="GO:0006612">
    <property type="term" value="P:protein targeting to membrane"/>
    <property type="evidence" value="ECO:0007669"/>
    <property type="project" value="TreeGrafter"/>
</dbReference>
<dbReference type="Proteomes" id="UP000230750">
    <property type="component" value="Unassembled WGS sequence"/>
</dbReference>
<evidence type="ECO:0000313" key="13">
    <source>
        <dbReference type="EMBL" id="PIK38014.1"/>
    </source>
</evidence>
<evidence type="ECO:0000256" key="2">
    <source>
        <dbReference type="ARBA" id="ARBA00022679"/>
    </source>
</evidence>
<dbReference type="InterPro" id="IPR001594">
    <property type="entry name" value="Palmitoyltrfase_DHHC"/>
</dbReference>
<accession>A0A2G8JQG4</accession>
<keyword evidence="3 10" id="KW-0812">Transmembrane</keyword>
<evidence type="ECO:0000256" key="8">
    <source>
        <dbReference type="ARBA" id="ARBA00023288"/>
    </source>
</evidence>
<comment type="catalytic activity">
    <reaction evidence="10">
        <text>L-cysteinyl-[protein] + hexadecanoyl-CoA = S-hexadecanoyl-L-cysteinyl-[protein] + CoA</text>
        <dbReference type="Rhea" id="RHEA:36683"/>
        <dbReference type="Rhea" id="RHEA-COMP:10131"/>
        <dbReference type="Rhea" id="RHEA-COMP:11032"/>
        <dbReference type="ChEBI" id="CHEBI:29950"/>
        <dbReference type="ChEBI" id="CHEBI:57287"/>
        <dbReference type="ChEBI" id="CHEBI:57379"/>
        <dbReference type="ChEBI" id="CHEBI:74151"/>
        <dbReference type="EC" id="2.3.1.225"/>
    </reaction>
</comment>